<reference evidence="1" key="1">
    <citation type="journal article" date="2014" name="Int. J. Syst. Evol. Microbiol.">
        <title>Complete genome sequence of Corynebacterium casei LMG S-19264T (=DSM 44701T), isolated from a smear-ripened cheese.</title>
        <authorList>
            <consortium name="US DOE Joint Genome Institute (JGI-PGF)"/>
            <person name="Walter F."/>
            <person name="Albersmeier A."/>
            <person name="Kalinowski J."/>
            <person name="Ruckert C."/>
        </authorList>
    </citation>
    <scope>NUCLEOTIDE SEQUENCE</scope>
    <source>
        <strain evidence="1">CGMCC 1.12997</strain>
    </source>
</reference>
<dbReference type="InterPro" id="IPR038573">
    <property type="entry name" value="BrnT_sf"/>
</dbReference>
<comment type="caution">
    <text evidence="1">The sequence shown here is derived from an EMBL/GenBank/DDBJ whole genome shotgun (WGS) entry which is preliminary data.</text>
</comment>
<reference evidence="1" key="2">
    <citation type="submission" date="2020-09" db="EMBL/GenBank/DDBJ databases">
        <authorList>
            <person name="Sun Q."/>
            <person name="Zhou Y."/>
        </authorList>
    </citation>
    <scope>NUCLEOTIDE SEQUENCE</scope>
    <source>
        <strain evidence="1">CGMCC 1.12997</strain>
    </source>
</reference>
<dbReference type="Proteomes" id="UP000647241">
    <property type="component" value="Unassembled WGS sequence"/>
</dbReference>
<accession>A0A917H0X7</accession>
<keyword evidence="2" id="KW-1185">Reference proteome</keyword>
<dbReference type="RefSeq" id="WP_263369023.1">
    <property type="nucleotide sequence ID" value="NZ_JAGSYJ010000001.1"/>
</dbReference>
<proteinExistence type="predicted"/>
<evidence type="ECO:0000313" key="1">
    <source>
        <dbReference type="EMBL" id="GGG63993.1"/>
    </source>
</evidence>
<dbReference type="InterPro" id="IPR007460">
    <property type="entry name" value="BrnT_toxin"/>
</dbReference>
<dbReference type="AlphaFoldDB" id="A0A917H0X7"/>
<dbReference type="EMBL" id="BMGT01000001">
    <property type="protein sequence ID" value="GGG63993.1"/>
    <property type="molecule type" value="Genomic_DNA"/>
</dbReference>
<sequence>MRFEWDEAKSKSNLRKHRISFETAMLAFKDPNSLTEQDREIGGEVRWRTIGMVGGQLILFVAHTVVEREEEIVRIISARKASPTERREYEEEPYR</sequence>
<evidence type="ECO:0000313" key="2">
    <source>
        <dbReference type="Proteomes" id="UP000647241"/>
    </source>
</evidence>
<dbReference type="Gene3D" id="3.10.450.530">
    <property type="entry name" value="Ribonuclease toxin, BrnT, of type II toxin-antitoxin system"/>
    <property type="match status" value="1"/>
</dbReference>
<protein>
    <submittedName>
        <fullName evidence="1">Membrane protein</fullName>
    </submittedName>
</protein>
<name>A0A917H0X7_9BACT</name>
<gene>
    <name evidence="1" type="ORF">GCM10011585_01970</name>
</gene>
<organism evidence="1 2">
    <name type="scientific">Edaphobacter dinghuensis</name>
    <dbReference type="NCBI Taxonomy" id="1560005"/>
    <lineage>
        <taxon>Bacteria</taxon>
        <taxon>Pseudomonadati</taxon>
        <taxon>Acidobacteriota</taxon>
        <taxon>Terriglobia</taxon>
        <taxon>Terriglobales</taxon>
        <taxon>Acidobacteriaceae</taxon>
        <taxon>Edaphobacter</taxon>
    </lineage>
</organism>
<dbReference type="Pfam" id="PF04365">
    <property type="entry name" value="BrnT_toxin"/>
    <property type="match status" value="1"/>
</dbReference>